<accession>A0A445MXQ4</accession>
<dbReference type="Pfam" id="PF13557">
    <property type="entry name" value="Phenol_MetA_deg"/>
    <property type="match status" value="1"/>
</dbReference>
<name>A0A445MXQ4_9BACT</name>
<dbReference type="AlphaFoldDB" id="A0A445MXQ4"/>
<protein>
    <recommendedName>
        <fullName evidence="2">Transporter</fullName>
    </recommendedName>
</protein>
<dbReference type="EMBL" id="OJIN01000120">
    <property type="protein sequence ID" value="SPD74152.1"/>
    <property type="molecule type" value="Genomic_DNA"/>
</dbReference>
<dbReference type="InterPro" id="IPR025737">
    <property type="entry name" value="FApF"/>
</dbReference>
<evidence type="ECO:0000313" key="1">
    <source>
        <dbReference type="EMBL" id="SPD74152.1"/>
    </source>
</evidence>
<gene>
    <name evidence="1" type="ORF">PITCH_A2060007</name>
</gene>
<reference evidence="1" key="1">
    <citation type="submission" date="2018-01" db="EMBL/GenBank/DDBJ databases">
        <authorList>
            <person name="Regsiter A."/>
            <person name="William W."/>
        </authorList>
    </citation>
    <scope>NUCLEOTIDE SEQUENCE</scope>
    <source>
        <strain evidence="1">TRIP AH-1</strain>
    </source>
</reference>
<sequence>MKYRQKRFLQISRHLLSFPLIILSIISYAHGGETEHFMSGVAGIKAASLPPPGFYYRLYNIFYNADRLIDEKGDDSNLDFDLEVYAMAHRFLWISETKILGANYFANIIVPFVDTDIQIKDYGIDTSKFGLGDIFIEPFCLAWHSKRFDSAFALAVMAPTGKYDKSDPASPGKDIWTGLITLGGTLYLDAGKAWAASILTRYEIHSEKDHTDIRPGEDFHFEWGISKTILKGLDIGLTGYCQWQVSDDRGSDVNWDKNVHDRIFSAGPEIEVILPVWKLSFSLRSQREFKATDRAEGNITVFTLTKMF</sequence>
<organism evidence="1">
    <name type="scientific">uncultured Desulfobacterium sp</name>
    <dbReference type="NCBI Taxonomy" id="201089"/>
    <lineage>
        <taxon>Bacteria</taxon>
        <taxon>Pseudomonadati</taxon>
        <taxon>Thermodesulfobacteriota</taxon>
        <taxon>Desulfobacteria</taxon>
        <taxon>Desulfobacterales</taxon>
        <taxon>Desulfobacteriaceae</taxon>
        <taxon>Desulfobacterium</taxon>
        <taxon>environmental samples</taxon>
    </lineage>
</organism>
<evidence type="ECO:0008006" key="2">
    <source>
        <dbReference type="Google" id="ProtNLM"/>
    </source>
</evidence>
<proteinExistence type="predicted"/>